<dbReference type="AlphaFoldDB" id="A0A7R7MY49"/>
<dbReference type="Proteomes" id="UP000595205">
    <property type="component" value="Chromosome"/>
</dbReference>
<dbReference type="Pfam" id="PF19459">
    <property type="entry name" value="DUF5996"/>
    <property type="match status" value="1"/>
</dbReference>
<dbReference type="OMA" id="FWGSFDL"/>
<reference evidence="1 2" key="1">
    <citation type="submission" date="2020-12" db="EMBL/GenBank/DDBJ databases">
        <title>Genome sequence of clinical Mycobacterium intracellulare strains.</title>
        <authorList>
            <person name="Tateishi Y."/>
            <person name="Matsumoto S."/>
            <person name="Fukushima Y."/>
            <person name="Nakajima C."/>
            <person name="Suzuki Y."/>
        </authorList>
    </citation>
    <scope>NUCLEOTIDE SEQUENCE [LARGE SCALE GENOMIC DNA]</scope>
    <source>
        <strain evidence="1 2">M018</strain>
    </source>
</reference>
<gene>
    <name evidence="1" type="ORF">MINTM018_49310</name>
</gene>
<evidence type="ECO:0000313" key="1">
    <source>
        <dbReference type="EMBL" id="BCP02162.1"/>
    </source>
</evidence>
<accession>A0A7R7MY49</accession>
<dbReference type="RefSeq" id="WP_009957641.1">
    <property type="nucleotide sequence ID" value="NZ_AP024244.1"/>
</dbReference>
<dbReference type="EMBL" id="AP024255">
    <property type="protein sequence ID" value="BCP02162.1"/>
    <property type="molecule type" value="Genomic_DNA"/>
</dbReference>
<sequence>MDAATGTDRWPSLRVDDWTPTRETLHMWTQIVGKVRMVRTPMVNHWWQVTLYVSPRGLTTGAIPHETGVFDIEFDVIDAVLRIRHSDGRQVSVPLTAKPVAQFYDETMSALDDLGVATRISASPNEVDPAIRFAEDHQHASYDSDAARLFWRQLLQAHRVMSQFRASFIGKVSPVHFFWGAMDLACTRFSGRPAPKHPGGAPNCGDWVMVEGYSHELSSCGFWPGGGEEGAFYSYAYPQPDGYADYPIAPAAAHFSADHGEFVLPYEAVRIAEDPDGDLLQFLQTTYAAAADLGRWDRGALEADPDRWQKP</sequence>
<name>A0A7R7MY49_MYCIT</name>
<protein>
    <submittedName>
        <fullName evidence="1">Uncharacterized protein</fullName>
    </submittedName>
</protein>
<dbReference type="InterPro" id="IPR046038">
    <property type="entry name" value="DUF5996"/>
</dbReference>
<organism evidence="1 2">
    <name type="scientific">Mycobacterium intracellulare</name>
    <dbReference type="NCBI Taxonomy" id="1767"/>
    <lineage>
        <taxon>Bacteria</taxon>
        <taxon>Bacillati</taxon>
        <taxon>Actinomycetota</taxon>
        <taxon>Actinomycetes</taxon>
        <taxon>Mycobacteriales</taxon>
        <taxon>Mycobacteriaceae</taxon>
        <taxon>Mycobacterium</taxon>
        <taxon>Mycobacterium avium complex (MAC)</taxon>
    </lineage>
</organism>
<evidence type="ECO:0000313" key="2">
    <source>
        <dbReference type="Proteomes" id="UP000595205"/>
    </source>
</evidence>
<dbReference type="GeneID" id="45457049"/>
<proteinExistence type="predicted"/>